<evidence type="ECO:0000259" key="3">
    <source>
        <dbReference type="PROSITE" id="PS50237"/>
    </source>
</evidence>
<comment type="caution">
    <text evidence="4">The sequence shown here is derived from an EMBL/GenBank/DDBJ whole genome shotgun (WGS) entry which is preliminary data.</text>
</comment>
<dbReference type="InterPro" id="IPR035983">
    <property type="entry name" value="Hect_E3_ubiquitin_ligase"/>
</dbReference>
<name>S9V021_9TRYP</name>
<accession>S9V021</accession>
<dbReference type="Gene3D" id="3.90.1750.10">
    <property type="entry name" value="Hect, E3 ligase catalytic domains"/>
    <property type="match status" value="1"/>
</dbReference>
<dbReference type="EMBL" id="ATMH01001617">
    <property type="protein sequence ID" value="EPY34373.1"/>
    <property type="molecule type" value="Genomic_DNA"/>
</dbReference>
<dbReference type="InterPro" id="IPR042469">
    <property type="entry name" value="HECTD3"/>
</dbReference>
<dbReference type="SMART" id="SM00119">
    <property type="entry name" value="HECTc"/>
    <property type="match status" value="1"/>
</dbReference>
<dbReference type="SUPFAM" id="SSF56204">
    <property type="entry name" value="Hect, E3 ligase catalytic domain"/>
    <property type="match status" value="1"/>
</dbReference>
<dbReference type="Gene3D" id="3.30.2160.10">
    <property type="entry name" value="Hect, E3 ligase catalytic domain"/>
    <property type="match status" value="1"/>
</dbReference>
<dbReference type="Proteomes" id="UP000015354">
    <property type="component" value="Unassembled WGS sequence"/>
</dbReference>
<proteinExistence type="predicted"/>
<dbReference type="PROSITE" id="PS50237">
    <property type="entry name" value="HECT"/>
    <property type="match status" value="1"/>
</dbReference>
<dbReference type="PANTHER" id="PTHR46654:SF1">
    <property type="entry name" value="E3 UBIQUITIN-PROTEIN LIGASE HECTD3"/>
    <property type="match status" value="1"/>
</dbReference>
<dbReference type="GO" id="GO:0004842">
    <property type="term" value="F:ubiquitin-protein transferase activity"/>
    <property type="evidence" value="ECO:0007669"/>
    <property type="project" value="InterPro"/>
</dbReference>
<sequence length="477" mass="53482">MLPQQSRPTLPRALLLHPRMTTVAAAEPASRHTKSLSIPMLPSLFGAGALDDKVDLLPLGSYCYRLKLFDSLTISFSPLINLHRKSELFSIFRVLKNVCSKETEERIQEEVMRPFQHRAGRKAHVTLHTMQARPSATLGPYPTLMRSIFGQLYLQLHRSTNDTFHASPIFTVKLAGFGSTDAGGPYRDVLSQLASEIMTPHPGKAFQLNPLFMQMGNEEDSAVVMPNVKMLESSQTPLMLEFFGKLLASFFVTNDLLAVEFPPLFWKLLLGEHCSKADICALDTRLLTDLDPMHLLERSAEEMEERFPGIGETWSTIVAENPHLSFGGVHFPPATAEGAELLIARVLETEVGRFRDVVSYIHSGFDQVVPLYTLQAFRWQKVELLICGSRRLSFEAFRSECDIQLPSDDCAMFLSVLETMTDEDRTLLLRFITGQSRLPLKSRIKVQHSGNKNTLPTSSTCLFYGGGCRPYSVGSRR</sequence>
<gene>
    <name evidence="4" type="ORF">STCU_01617</name>
</gene>
<keyword evidence="1 2" id="KW-0833">Ubl conjugation pathway</keyword>
<feature type="domain" description="HECT" evidence="3">
    <location>
        <begin position="172"/>
        <end position="462"/>
    </location>
</feature>
<evidence type="ECO:0000256" key="2">
    <source>
        <dbReference type="PROSITE-ProRule" id="PRU00104"/>
    </source>
</evidence>
<feature type="active site" description="Glycyl thioester intermediate" evidence="2">
    <location>
        <position position="461"/>
    </location>
</feature>
<dbReference type="OrthoDB" id="239701at2759"/>
<dbReference type="AlphaFoldDB" id="S9V021"/>
<keyword evidence="5" id="KW-1185">Reference proteome</keyword>
<organism evidence="4 5">
    <name type="scientific">Strigomonas culicis</name>
    <dbReference type="NCBI Taxonomy" id="28005"/>
    <lineage>
        <taxon>Eukaryota</taxon>
        <taxon>Discoba</taxon>
        <taxon>Euglenozoa</taxon>
        <taxon>Kinetoplastea</taxon>
        <taxon>Metakinetoplastina</taxon>
        <taxon>Trypanosomatida</taxon>
        <taxon>Trypanosomatidae</taxon>
        <taxon>Strigomonadinae</taxon>
        <taxon>Strigomonas</taxon>
    </lineage>
</organism>
<dbReference type="PANTHER" id="PTHR46654">
    <property type="entry name" value="E3 UBIQUITIN-PROTEIN LIGASE HECTD3"/>
    <property type="match status" value="1"/>
</dbReference>
<dbReference type="InterPro" id="IPR000569">
    <property type="entry name" value="HECT_dom"/>
</dbReference>
<evidence type="ECO:0000313" key="5">
    <source>
        <dbReference type="Proteomes" id="UP000015354"/>
    </source>
</evidence>
<dbReference type="Pfam" id="PF00632">
    <property type="entry name" value="HECT"/>
    <property type="match status" value="1"/>
</dbReference>
<evidence type="ECO:0000256" key="1">
    <source>
        <dbReference type="ARBA" id="ARBA00022786"/>
    </source>
</evidence>
<evidence type="ECO:0000313" key="4">
    <source>
        <dbReference type="EMBL" id="EPY34373.1"/>
    </source>
</evidence>
<dbReference type="Gene3D" id="3.30.2410.10">
    <property type="entry name" value="Hect, E3 ligase catalytic domain"/>
    <property type="match status" value="1"/>
</dbReference>
<protein>
    <recommendedName>
        <fullName evidence="3">HECT domain-containing protein</fullName>
    </recommendedName>
</protein>
<reference evidence="4 5" key="1">
    <citation type="journal article" date="2013" name="PLoS ONE">
        <title>Predicting the Proteins of Angomonas deanei, Strigomonas culicis and Their Respective Endosymbionts Reveals New Aspects of the Trypanosomatidae Family.</title>
        <authorList>
            <person name="Motta M.C."/>
            <person name="Martins A.C."/>
            <person name="de Souza S.S."/>
            <person name="Catta-Preta C.M."/>
            <person name="Silva R."/>
            <person name="Klein C.C."/>
            <person name="de Almeida L.G."/>
            <person name="de Lima Cunha O."/>
            <person name="Ciapina L.P."/>
            <person name="Brocchi M."/>
            <person name="Colabardini A.C."/>
            <person name="de Araujo Lima B."/>
            <person name="Machado C.R."/>
            <person name="de Almeida Soares C.M."/>
            <person name="Probst C.M."/>
            <person name="de Menezes C.B."/>
            <person name="Thompson C.E."/>
            <person name="Bartholomeu D.C."/>
            <person name="Gradia D.F."/>
            <person name="Pavoni D.P."/>
            <person name="Grisard E.C."/>
            <person name="Fantinatti-Garboggini F."/>
            <person name="Marchini F.K."/>
            <person name="Rodrigues-Luiz G.F."/>
            <person name="Wagner G."/>
            <person name="Goldman G.H."/>
            <person name="Fietto J.L."/>
            <person name="Elias M.C."/>
            <person name="Goldman M.H."/>
            <person name="Sagot M.F."/>
            <person name="Pereira M."/>
            <person name="Stoco P.H."/>
            <person name="de Mendonca-Neto R.P."/>
            <person name="Teixeira S.M."/>
            <person name="Maciel T.E."/>
            <person name="de Oliveira Mendes T.A."/>
            <person name="Urmenyi T.P."/>
            <person name="de Souza W."/>
            <person name="Schenkman S."/>
            <person name="de Vasconcelos A.T."/>
        </authorList>
    </citation>
    <scope>NUCLEOTIDE SEQUENCE [LARGE SCALE GENOMIC DNA]</scope>
</reference>
<dbReference type="GO" id="GO:0005737">
    <property type="term" value="C:cytoplasm"/>
    <property type="evidence" value="ECO:0007669"/>
    <property type="project" value="TreeGrafter"/>
</dbReference>